<dbReference type="GO" id="GO:0000725">
    <property type="term" value="P:recombinational repair"/>
    <property type="evidence" value="ECO:0007669"/>
    <property type="project" value="TreeGrafter"/>
</dbReference>
<dbReference type="InterPro" id="IPR014017">
    <property type="entry name" value="DNA_helicase_UvrD-like_C"/>
</dbReference>
<dbReference type="InterPro" id="IPR000212">
    <property type="entry name" value="DNA_helicase_UvrD/REP"/>
</dbReference>
<dbReference type="CDD" id="cd17932">
    <property type="entry name" value="DEXQc_UvrD"/>
    <property type="match status" value="1"/>
</dbReference>
<evidence type="ECO:0000256" key="12">
    <source>
        <dbReference type="ARBA" id="ARBA00034617"/>
    </source>
</evidence>
<evidence type="ECO:0000256" key="4">
    <source>
        <dbReference type="ARBA" id="ARBA00022763"/>
    </source>
</evidence>
<evidence type="ECO:0000256" key="14">
    <source>
        <dbReference type="ARBA" id="ARBA00048988"/>
    </source>
</evidence>
<evidence type="ECO:0000256" key="1">
    <source>
        <dbReference type="ARBA" id="ARBA00009922"/>
    </source>
</evidence>
<dbReference type="PANTHER" id="PTHR11070">
    <property type="entry name" value="UVRD / RECB / PCRA DNA HELICASE FAMILY MEMBER"/>
    <property type="match status" value="1"/>
</dbReference>
<reference evidence="19" key="1">
    <citation type="submission" date="2017-09" db="EMBL/GenBank/DDBJ databases">
        <title>Depth-based differentiation of microbial function through sediment-hosted aquifers and enrichment of novel symbionts in the deep terrestrial subsurface.</title>
        <authorList>
            <person name="Probst A.J."/>
            <person name="Ladd B."/>
            <person name="Jarett J.K."/>
            <person name="Geller-Mcgrath D.E."/>
            <person name="Sieber C.M.K."/>
            <person name="Emerson J.B."/>
            <person name="Anantharaman K."/>
            <person name="Thomas B.C."/>
            <person name="Malmstrom R."/>
            <person name="Stieglmeier M."/>
            <person name="Klingl A."/>
            <person name="Woyke T."/>
            <person name="Ryan C.M."/>
            <person name="Banfield J.F."/>
        </authorList>
    </citation>
    <scope>NUCLEOTIDE SEQUENCE [LARGE SCALE GENOMIC DNA]</scope>
</reference>
<dbReference type="PANTHER" id="PTHR11070:SF59">
    <property type="entry name" value="DNA 3'-5' HELICASE"/>
    <property type="match status" value="1"/>
</dbReference>
<keyword evidence="8 15" id="KW-0067">ATP-binding</keyword>
<evidence type="ECO:0000256" key="10">
    <source>
        <dbReference type="ARBA" id="ARBA00023204"/>
    </source>
</evidence>
<dbReference type="SUPFAM" id="SSF52540">
    <property type="entry name" value="P-loop containing nucleoside triphosphate hydrolases"/>
    <property type="match status" value="1"/>
</dbReference>
<evidence type="ECO:0000256" key="13">
    <source>
        <dbReference type="ARBA" id="ARBA00034808"/>
    </source>
</evidence>
<keyword evidence="5 15" id="KW-0378">Hydrolase</keyword>
<organism evidence="18 19">
    <name type="scientific">Candidatus Kaiserbacteria bacterium CG10_big_fil_rev_8_21_14_0_10_47_16</name>
    <dbReference type="NCBI Taxonomy" id="1974608"/>
    <lineage>
        <taxon>Bacteria</taxon>
        <taxon>Candidatus Kaiseribacteriota</taxon>
    </lineage>
</organism>
<evidence type="ECO:0000256" key="6">
    <source>
        <dbReference type="ARBA" id="ARBA00022806"/>
    </source>
</evidence>
<keyword evidence="6 15" id="KW-0347">Helicase</keyword>
<dbReference type="Proteomes" id="UP000229344">
    <property type="component" value="Unassembled WGS sequence"/>
</dbReference>
<dbReference type="EMBL" id="PFBI01000006">
    <property type="protein sequence ID" value="PIR84294.1"/>
    <property type="molecule type" value="Genomic_DNA"/>
</dbReference>
<keyword evidence="11" id="KW-0413">Isomerase</keyword>
<dbReference type="InterPro" id="IPR027417">
    <property type="entry name" value="P-loop_NTPase"/>
</dbReference>
<dbReference type="EC" id="5.6.2.4" evidence="13"/>
<name>A0A2H0UCZ4_9BACT</name>
<dbReference type="GO" id="GO:0033202">
    <property type="term" value="C:DNA helicase complex"/>
    <property type="evidence" value="ECO:0007669"/>
    <property type="project" value="TreeGrafter"/>
</dbReference>
<evidence type="ECO:0000256" key="15">
    <source>
        <dbReference type="PROSITE-ProRule" id="PRU00560"/>
    </source>
</evidence>
<accession>A0A2H0UCZ4</accession>
<evidence type="ECO:0000256" key="7">
    <source>
        <dbReference type="ARBA" id="ARBA00022839"/>
    </source>
</evidence>
<comment type="similarity">
    <text evidence="1">Belongs to the helicase family. UvrD subfamily.</text>
</comment>
<dbReference type="InterPro" id="IPR014016">
    <property type="entry name" value="UvrD-like_ATP-bd"/>
</dbReference>
<keyword evidence="7" id="KW-0269">Exonuclease</keyword>
<dbReference type="GO" id="GO:0005524">
    <property type="term" value="F:ATP binding"/>
    <property type="evidence" value="ECO:0007669"/>
    <property type="project" value="UniProtKB-UniRule"/>
</dbReference>
<proteinExistence type="inferred from homology"/>
<dbReference type="AlphaFoldDB" id="A0A2H0UCZ4"/>
<feature type="domain" description="UvrD-like helicase ATP-binding" evidence="16">
    <location>
        <begin position="15"/>
        <end position="334"/>
    </location>
</feature>
<keyword evidence="3 15" id="KW-0547">Nucleotide-binding</keyword>
<dbReference type="Pfam" id="PF13361">
    <property type="entry name" value="UvrD_C"/>
    <property type="match status" value="1"/>
</dbReference>
<dbReference type="Gene3D" id="3.40.50.300">
    <property type="entry name" value="P-loop containing nucleotide triphosphate hydrolases"/>
    <property type="match status" value="2"/>
</dbReference>
<dbReference type="GO" id="GO:0003677">
    <property type="term" value="F:DNA binding"/>
    <property type="evidence" value="ECO:0007669"/>
    <property type="project" value="UniProtKB-KW"/>
</dbReference>
<evidence type="ECO:0000256" key="2">
    <source>
        <dbReference type="ARBA" id="ARBA00022722"/>
    </source>
</evidence>
<evidence type="ECO:0000313" key="18">
    <source>
        <dbReference type="EMBL" id="PIR84294.1"/>
    </source>
</evidence>
<evidence type="ECO:0000256" key="5">
    <source>
        <dbReference type="ARBA" id="ARBA00022801"/>
    </source>
</evidence>
<evidence type="ECO:0000313" key="19">
    <source>
        <dbReference type="Proteomes" id="UP000229344"/>
    </source>
</evidence>
<evidence type="ECO:0000256" key="3">
    <source>
        <dbReference type="ARBA" id="ARBA00022741"/>
    </source>
</evidence>
<dbReference type="PROSITE" id="PS51217">
    <property type="entry name" value="UVRD_HELICASE_CTER"/>
    <property type="match status" value="1"/>
</dbReference>
<gene>
    <name evidence="18" type="ORF">COU16_01715</name>
</gene>
<protein>
    <recommendedName>
        <fullName evidence="13">DNA 3'-5' helicase</fullName>
        <ecNumber evidence="13">5.6.2.4</ecNumber>
    </recommendedName>
</protein>
<dbReference type="InterPro" id="IPR011604">
    <property type="entry name" value="PDDEXK-like_dom_sf"/>
</dbReference>
<comment type="caution">
    <text evidence="18">The sequence shown here is derived from an EMBL/GenBank/DDBJ whole genome shotgun (WGS) entry which is preliminary data.</text>
</comment>
<evidence type="ECO:0000256" key="8">
    <source>
        <dbReference type="ARBA" id="ARBA00022840"/>
    </source>
</evidence>
<dbReference type="GO" id="GO:0043138">
    <property type="term" value="F:3'-5' DNA helicase activity"/>
    <property type="evidence" value="ECO:0007669"/>
    <property type="project" value="UniProtKB-EC"/>
</dbReference>
<feature type="domain" description="UvrD-like helicase C-terminal" evidence="17">
    <location>
        <begin position="335"/>
        <end position="614"/>
    </location>
</feature>
<dbReference type="PROSITE" id="PS51198">
    <property type="entry name" value="UVRD_HELICASE_ATP_BIND"/>
    <property type="match status" value="1"/>
</dbReference>
<comment type="catalytic activity">
    <reaction evidence="14">
        <text>ATP + H2O = ADP + phosphate + H(+)</text>
        <dbReference type="Rhea" id="RHEA:13065"/>
        <dbReference type="ChEBI" id="CHEBI:15377"/>
        <dbReference type="ChEBI" id="CHEBI:15378"/>
        <dbReference type="ChEBI" id="CHEBI:30616"/>
        <dbReference type="ChEBI" id="CHEBI:43474"/>
        <dbReference type="ChEBI" id="CHEBI:456216"/>
        <dbReference type="EC" id="5.6.2.4"/>
    </reaction>
</comment>
<dbReference type="Gene3D" id="3.90.320.10">
    <property type="match status" value="1"/>
</dbReference>
<comment type="catalytic activity">
    <reaction evidence="12">
        <text>Couples ATP hydrolysis with the unwinding of duplex DNA by translocating in the 3'-5' direction.</text>
        <dbReference type="EC" id="5.6.2.4"/>
    </reaction>
</comment>
<feature type="binding site" evidence="15">
    <location>
        <begin position="36"/>
        <end position="43"/>
    </location>
    <ligand>
        <name>ATP</name>
        <dbReference type="ChEBI" id="CHEBI:30616"/>
    </ligand>
</feature>
<keyword evidence="2" id="KW-0540">Nuclease</keyword>
<dbReference type="InterPro" id="IPR013986">
    <property type="entry name" value="DExx_box_DNA_helicase_dom_sf"/>
</dbReference>
<dbReference type="GO" id="GO:0004527">
    <property type="term" value="F:exonuclease activity"/>
    <property type="evidence" value="ECO:0007669"/>
    <property type="project" value="UniProtKB-KW"/>
</dbReference>
<dbReference type="GO" id="GO:0005829">
    <property type="term" value="C:cytosol"/>
    <property type="evidence" value="ECO:0007669"/>
    <property type="project" value="TreeGrafter"/>
</dbReference>
<sequence>MEKSTATDAFSTAYARLNKEQKKAVDTIEGPVMVIAGPGTGKTQILTLRIANILRRTDTAPENILALTFTDAGAKAMRERLRGYIGSEGYRVPIQTFHGFAKECIGKYPDAYDRVVGGRPASDLDKISILESIIESGEIRLLRPHGDPSYYIRPILSAIESMKKEYITPDTFATIIASQEIDLANIQKVHEKGAHKGKVRGEYATKEKAVGKNKELLFVYRRYQALLTDKRLYDFDDMILETIDALEKNEDMLRDLQETYQYIHADEHQDVNGSQNRILELLASYHERPNIFAVGDEKQAIFRFQGASLENFLYFEDVFSETATIALTQNYRSGQKILDAAHSLIAVEDGPLKDLRVPLTALPDAVAQVERRDFSHQAIEDAFVVKDIKHRITEGVPASEIAVIVRTNREVEEYAEALRRAGIAAHASAEGDILLHPITQAVQALIDAAIDTENESALFTVLHGAYWGLTPEDLVRIASARSYSRSLTKILSDTDTLAEIGVSDVAAAENIMKVLTMARQREVTEAPHRVLECLLTESGFIEHVMNESPFEGVRTVRRLYDEVEEMVRRDGAGTLREVQAVLTKRRAYLLPLNAPYIANDAHAVEVMTAHKSKGLEFSVVYIPHLSDNLWGGRTHRTLFDIPLTKHITTPLDGLDDERRLLYVAMTRAKSYLFLSQAETNADGRELTPSRLFEGIGQEYVALVDTDAEEKSFEPLAHMSATMHGAQVDAALLRKLLLERGLSATHLNNYLESPWNYFFRNMLRIPEVQAVPMQYGTAVHSVLERATKLRTSTGVLPTDTEIKKFLEQALGRLPLTKEEYVRQLERGLAALYAYSTHLKNSLTESAKEEFSLRVVLPTGDPDLPEIPLTGKLDRLDFDAGGKLLRVIDYKTGKPKTRGDIAGETKSSDGKYKRQLVFYALLLSLYGDERYLCREMTVSFVEPDSKGVIHEETFSITDEEVDALKGDIIRVAKEIASGAFLKESCDPKTSNYCQLAARFMGEGE</sequence>
<keyword evidence="9" id="KW-0238">DNA-binding</keyword>
<keyword evidence="10" id="KW-0234">DNA repair</keyword>
<evidence type="ECO:0000259" key="16">
    <source>
        <dbReference type="PROSITE" id="PS51198"/>
    </source>
</evidence>
<dbReference type="Pfam" id="PF00580">
    <property type="entry name" value="UvrD-helicase"/>
    <property type="match status" value="1"/>
</dbReference>
<dbReference type="Pfam" id="PF12705">
    <property type="entry name" value="PDDEXK_1"/>
    <property type="match status" value="1"/>
</dbReference>
<evidence type="ECO:0000256" key="11">
    <source>
        <dbReference type="ARBA" id="ARBA00023235"/>
    </source>
</evidence>
<dbReference type="Gene3D" id="1.10.10.160">
    <property type="match status" value="1"/>
</dbReference>
<dbReference type="InterPro" id="IPR038726">
    <property type="entry name" value="PDDEXK_AddAB-type"/>
</dbReference>
<keyword evidence="4" id="KW-0227">DNA damage</keyword>
<evidence type="ECO:0000259" key="17">
    <source>
        <dbReference type="PROSITE" id="PS51217"/>
    </source>
</evidence>
<dbReference type="Gene3D" id="1.10.486.10">
    <property type="entry name" value="PCRA, domain 4"/>
    <property type="match status" value="1"/>
</dbReference>
<evidence type="ECO:0000256" key="9">
    <source>
        <dbReference type="ARBA" id="ARBA00023125"/>
    </source>
</evidence>